<dbReference type="FunFam" id="3.90.1150.10:FF:000041">
    <property type="entry name" value="Low-specificity L-threonine aldolase"/>
    <property type="match status" value="1"/>
</dbReference>
<evidence type="ECO:0000313" key="8">
    <source>
        <dbReference type="Proteomes" id="UP000812440"/>
    </source>
</evidence>
<dbReference type="FunFam" id="3.40.640.10:FF:000030">
    <property type="entry name" value="Low-specificity L-threonine aldolase"/>
    <property type="match status" value="1"/>
</dbReference>
<evidence type="ECO:0000256" key="4">
    <source>
        <dbReference type="ARBA" id="ARBA00023239"/>
    </source>
</evidence>
<dbReference type="Proteomes" id="UP000812440">
    <property type="component" value="Chromosome 8_10"/>
</dbReference>
<dbReference type="NCBIfam" id="NF041359">
    <property type="entry name" value="GntG_guanitoxin"/>
    <property type="match status" value="1"/>
</dbReference>
<dbReference type="GO" id="GO:0006545">
    <property type="term" value="P:glycine biosynthetic process"/>
    <property type="evidence" value="ECO:0007669"/>
    <property type="project" value="TreeGrafter"/>
</dbReference>
<dbReference type="InterPro" id="IPR001597">
    <property type="entry name" value="ArAA_b-elim_lyase/Thr_aldolase"/>
</dbReference>
<dbReference type="Pfam" id="PF01212">
    <property type="entry name" value="Beta_elim_lyase"/>
    <property type="match status" value="1"/>
</dbReference>
<reference evidence="7" key="1">
    <citation type="thesis" date="2020" institute="ProQuest LLC" country="789 East Eisenhower Parkway, Ann Arbor, MI, USA">
        <title>Comparative Genomics and Chromosome Evolution.</title>
        <authorList>
            <person name="Mudd A.B."/>
        </authorList>
    </citation>
    <scope>NUCLEOTIDE SEQUENCE</scope>
    <source>
        <strain evidence="7">Female2</strain>
        <tissue evidence="7">Blood</tissue>
    </source>
</reference>
<gene>
    <name evidence="7" type="ORF">GDO86_014047</name>
</gene>
<evidence type="ECO:0000259" key="6">
    <source>
        <dbReference type="Pfam" id="PF01212"/>
    </source>
</evidence>
<dbReference type="InterPro" id="IPR015424">
    <property type="entry name" value="PyrdxlP-dep_Trfase"/>
</dbReference>
<evidence type="ECO:0000256" key="2">
    <source>
        <dbReference type="ARBA" id="ARBA00006966"/>
    </source>
</evidence>
<evidence type="ECO:0000313" key="7">
    <source>
        <dbReference type="EMBL" id="KAG8446440.1"/>
    </source>
</evidence>
<keyword evidence="4" id="KW-0456">Lyase</keyword>
<feature type="domain" description="Aromatic amino acid beta-eliminating lyase/threonine aldolase" evidence="6">
    <location>
        <begin position="17"/>
        <end position="305"/>
    </location>
</feature>
<dbReference type="PIRSF" id="PIRSF017617">
    <property type="entry name" value="Thr_aldolase"/>
    <property type="match status" value="1"/>
</dbReference>
<dbReference type="OrthoDB" id="10261951at2759"/>
<accession>A0A8T2JSP7</accession>
<comment type="similarity">
    <text evidence="2">Belongs to the threonine aldolase family.</text>
</comment>
<dbReference type="PANTHER" id="PTHR48097:SF9">
    <property type="entry name" value="L-THREONINE ALDOLASE"/>
    <property type="match status" value="1"/>
</dbReference>
<dbReference type="PANTHER" id="PTHR48097">
    <property type="entry name" value="L-THREONINE ALDOLASE-RELATED"/>
    <property type="match status" value="1"/>
</dbReference>
<dbReference type="AlphaFoldDB" id="A0A8T2JSP7"/>
<evidence type="ECO:0000256" key="3">
    <source>
        <dbReference type="ARBA" id="ARBA00022898"/>
    </source>
</evidence>
<keyword evidence="8" id="KW-1185">Reference proteome</keyword>
<name>A0A8T2JSP7_9PIPI</name>
<evidence type="ECO:0000256" key="1">
    <source>
        <dbReference type="ARBA" id="ARBA00001933"/>
    </source>
</evidence>
<dbReference type="GO" id="GO:0005829">
    <property type="term" value="C:cytosol"/>
    <property type="evidence" value="ECO:0007669"/>
    <property type="project" value="TreeGrafter"/>
</dbReference>
<dbReference type="InterPro" id="IPR023603">
    <property type="entry name" value="Low_specificity_L-TA-like"/>
</dbReference>
<feature type="modified residue" description="N6-(pyridoxal phosphate)lysine" evidence="5">
    <location>
        <position position="217"/>
    </location>
</feature>
<organism evidence="7 8">
    <name type="scientific">Hymenochirus boettgeri</name>
    <name type="common">Congo dwarf clawed frog</name>
    <dbReference type="NCBI Taxonomy" id="247094"/>
    <lineage>
        <taxon>Eukaryota</taxon>
        <taxon>Metazoa</taxon>
        <taxon>Chordata</taxon>
        <taxon>Craniata</taxon>
        <taxon>Vertebrata</taxon>
        <taxon>Euteleostomi</taxon>
        <taxon>Amphibia</taxon>
        <taxon>Batrachia</taxon>
        <taxon>Anura</taxon>
        <taxon>Pipoidea</taxon>
        <taxon>Pipidae</taxon>
        <taxon>Pipinae</taxon>
        <taxon>Hymenochirus</taxon>
    </lineage>
</organism>
<protein>
    <recommendedName>
        <fullName evidence="6">Aromatic amino acid beta-eliminating lyase/threonine aldolase domain-containing protein</fullName>
    </recommendedName>
</protein>
<evidence type="ECO:0000256" key="5">
    <source>
        <dbReference type="PIRSR" id="PIRSR017617-1"/>
    </source>
</evidence>
<dbReference type="SUPFAM" id="SSF53383">
    <property type="entry name" value="PLP-dependent transferases"/>
    <property type="match status" value="1"/>
</dbReference>
<dbReference type="GO" id="GO:0006567">
    <property type="term" value="P:L-threonine catabolic process"/>
    <property type="evidence" value="ECO:0007669"/>
    <property type="project" value="TreeGrafter"/>
</dbReference>
<dbReference type="Gene3D" id="3.40.640.10">
    <property type="entry name" value="Type I PLP-dependent aspartate aminotransferase-like (Major domain)"/>
    <property type="match status" value="1"/>
</dbReference>
<dbReference type="InterPro" id="IPR015422">
    <property type="entry name" value="PyrdxlP-dep_Trfase_small"/>
</dbReference>
<dbReference type="Gene3D" id="3.90.1150.10">
    <property type="entry name" value="Aspartate Aminotransferase, domain 1"/>
    <property type="match status" value="1"/>
</dbReference>
<sequence length="378" mass="40939">MYKATEAMSSAQVRMVDLRSDTMTKPCAEMRRAMAEAVVGDDVYGEDPTVNDIQLQAAQLLGTEDALFVTSGTMGNLISVMCHCYSRGGEILIGDESHLCMYEQGGAAQVAGVFTRTVRTLKDGTLDLQDLESKIQHGFPDAHFGETRLICLENSHNRMGGRVLPLSYMMEVRKLADRYHLKIHLDGARLLNAALSLGVKPSEIVQFCDSVSFCLSKGLGAPVGALIGGPKQFIANAKRIRKLLGGGMRQAGVLAAAGIVALNRANENLALDHHNAKAFAVGVQALSSPLCTVDPAVVDSNMVLLMLADKVPAQDLCKQLGHTTQMGSEQPVSVQALPMSSHCVRLVWHRDITELDTKLALEKLRVVLQSYSEEPRLQ</sequence>
<dbReference type="EMBL" id="JAACNH010000003">
    <property type="protein sequence ID" value="KAG8446440.1"/>
    <property type="molecule type" value="Genomic_DNA"/>
</dbReference>
<comment type="cofactor">
    <cofactor evidence="1">
        <name>pyridoxal 5'-phosphate</name>
        <dbReference type="ChEBI" id="CHEBI:597326"/>
    </cofactor>
</comment>
<comment type="caution">
    <text evidence="7">The sequence shown here is derived from an EMBL/GenBank/DDBJ whole genome shotgun (WGS) entry which is preliminary data.</text>
</comment>
<proteinExistence type="inferred from homology"/>
<dbReference type="InterPro" id="IPR015421">
    <property type="entry name" value="PyrdxlP-dep_Trfase_major"/>
</dbReference>
<keyword evidence="3" id="KW-0663">Pyridoxal phosphate</keyword>
<dbReference type="GO" id="GO:0008732">
    <property type="term" value="F:L-allo-threonine aldolase activity"/>
    <property type="evidence" value="ECO:0007669"/>
    <property type="project" value="TreeGrafter"/>
</dbReference>